<accession>A0A4Q7U8G4</accession>
<feature type="region of interest" description="Disordered" evidence="1">
    <location>
        <begin position="1"/>
        <end position="44"/>
    </location>
</feature>
<protein>
    <recommendedName>
        <fullName evidence="4">DUF1963 domain-containing protein</fullName>
    </recommendedName>
</protein>
<name>A0A4Q7U8G4_9ACTN</name>
<reference evidence="2 3" key="1">
    <citation type="submission" date="2019-02" db="EMBL/GenBank/DDBJ databases">
        <title>Sequencing the genomes of 1000 actinobacteria strains.</title>
        <authorList>
            <person name="Klenk H.-P."/>
        </authorList>
    </citation>
    <scope>NUCLEOTIDE SEQUENCE [LARGE SCALE GENOMIC DNA]</scope>
    <source>
        <strain evidence="2 3">DSM 45888</strain>
    </source>
</reference>
<feature type="compositionally biased region" description="Basic and acidic residues" evidence="1">
    <location>
        <begin position="1"/>
        <end position="23"/>
    </location>
</feature>
<gene>
    <name evidence="2" type="ORF">EV382_0415</name>
</gene>
<dbReference type="EMBL" id="SHKK01000001">
    <property type="protein sequence ID" value="RZT77267.1"/>
    <property type="molecule type" value="Genomic_DNA"/>
</dbReference>
<dbReference type="AlphaFoldDB" id="A0A4Q7U8G4"/>
<keyword evidence="3" id="KW-1185">Reference proteome</keyword>
<evidence type="ECO:0008006" key="4">
    <source>
        <dbReference type="Google" id="ProtNLM"/>
    </source>
</evidence>
<sequence length="362" mass="39267">MRQRIADLNRPRQPDAERRETGGLRRRSTRSTADEARLPPGYHPPVIEELIGRAADGDDDAIEELTEIGAADPQRLSPYHASLLDLDLLWPATLYQAANADVVSRVIEQIDGGRTPDRLNHLLLILAHSAHPLAERALRRWSTQPPTGADDLHVGVLSYALEGGWTIGPDGNRRDLCADLAYRWVMRDGPAPADRPACPWCASPLWVAADLDTSDPTIRAALAHTGWSGRLVIETCHFCACYTTLYSRVTPSGATAWWADNTRPSYLGGDAGPEDPPTLIPVPGPALASPYQASAWNQGGSTLGGRPDWIQDAEHPDCPGCGEPMDYLGLIGGADLHEVGDGAYYLHLHQPCGFAAVNYQQS</sequence>
<evidence type="ECO:0000313" key="3">
    <source>
        <dbReference type="Proteomes" id="UP000293781"/>
    </source>
</evidence>
<evidence type="ECO:0000313" key="2">
    <source>
        <dbReference type="EMBL" id="RZT77267.1"/>
    </source>
</evidence>
<proteinExistence type="predicted"/>
<dbReference type="Proteomes" id="UP000293781">
    <property type="component" value="Unassembled WGS sequence"/>
</dbReference>
<organism evidence="2 3">
    <name type="scientific">Micromonospora violae</name>
    <dbReference type="NCBI Taxonomy" id="1278207"/>
    <lineage>
        <taxon>Bacteria</taxon>
        <taxon>Bacillati</taxon>
        <taxon>Actinomycetota</taxon>
        <taxon>Actinomycetes</taxon>
        <taxon>Micromonosporales</taxon>
        <taxon>Micromonosporaceae</taxon>
        <taxon>Micromonospora</taxon>
    </lineage>
</organism>
<evidence type="ECO:0000256" key="1">
    <source>
        <dbReference type="SAM" id="MobiDB-lite"/>
    </source>
</evidence>
<comment type="caution">
    <text evidence="2">The sequence shown here is derived from an EMBL/GenBank/DDBJ whole genome shotgun (WGS) entry which is preliminary data.</text>
</comment>